<feature type="transmembrane region" description="Helical" evidence="1">
    <location>
        <begin position="6"/>
        <end position="29"/>
    </location>
</feature>
<name>A0ABW7AVA3_9ACTN</name>
<comment type="caution">
    <text evidence="2">The sequence shown here is derived from an EMBL/GenBank/DDBJ whole genome shotgun (WGS) entry which is preliminary data.</text>
</comment>
<protein>
    <submittedName>
        <fullName evidence="2">Uncharacterized protein</fullName>
    </submittedName>
</protein>
<keyword evidence="1" id="KW-1133">Transmembrane helix</keyword>
<keyword evidence="1" id="KW-0812">Transmembrane</keyword>
<reference evidence="2 3" key="1">
    <citation type="submission" date="2024-10" db="EMBL/GenBank/DDBJ databases">
        <authorList>
            <person name="Topkara A.R."/>
            <person name="Saygin H."/>
        </authorList>
    </citation>
    <scope>NUCLEOTIDE SEQUENCE [LARGE SCALE GENOMIC DNA]</scope>
    <source>
        <strain evidence="2 3">M3C6</strain>
    </source>
</reference>
<feature type="transmembrane region" description="Helical" evidence="1">
    <location>
        <begin position="41"/>
        <end position="60"/>
    </location>
</feature>
<organism evidence="2 3">
    <name type="scientific">Nonomuraea marmarensis</name>
    <dbReference type="NCBI Taxonomy" id="3351344"/>
    <lineage>
        <taxon>Bacteria</taxon>
        <taxon>Bacillati</taxon>
        <taxon>Actinomycetota</taxon>
        <taxon>Actinomycetes</taxon>
        <taxon>Streptosporangiales</taxon>
        <taxon>Streptosporangiaceae</taxon>
        <taxon>Nonomuraea</taxon>
    </lineage>
</organism>
<evidence type="ECO:0000313" key="3">
    <source>
        <dbReference type="Proteomes" id="UP001603978"/>
    </source>
</evidence>
<sequence length="160" mass="16475">MAPLETALTVGMLGLILSSGAIGTVFGSLIAREPRSDMDPLLLAAPILVILFVGRLNVSYSSLTWGVIPVGALLDDGLGSKKGPTMGRVILKGGTSIAYAREGSEPTIMSVGGGLDAEQLGAVLAEGLRGDAVELFMRLAGLFDGEITSGDNSPYWAARI</sequence>
<dbReference type="EMBL" id="JBICRM010000117">
    <property type="protein sequence ID" value="MFG1711347.1"/>
    <property type="molecule type" value="Genomic_DNA"/>
</dbReference>
<keyword evidence="1" id="KW-0472">Membrane</keyword>
<evidence type="ECO:0000313" key="2">
    <source>
        <dbReference type="EMBL" id="MFG1711347.1"/>
    </source>
</evidence>
<accession>A0ABW7AVA3</accession>
<dbReference type="Proteomes" id="UP001603978">
    <property type="component" value="Unassembled WGS sequence"/>
</dbReference>
<keyword evidence="3" id="KW-1185">Reference proteome</keyword>
<proteinExistence type="predicted"/>
<dbReference type="RefSeq" id="WP_393178028.1">
    <property type="nucleotide sequence ID" value="NZ_JBICRM010000117.1"/>
</dbReference>
<evidence type="ECO:0000256" key="1">
    <source>
        <dbReference type="SAM" id="Phobius"/>
    </source>
</evidence>
<gene>
    <name evidence="2" type="ORF">ACFLIM_50195</name>
</gene>